<dbReference type="PANTHER" id="PTHR28360:SF1">
    <property type="entry name" value="DYNACTIN SUBUNIT 3"/>
    <property type="match status" value="1"/>
</dbReference>
<accession>D3BAQ0</accession>
<dbReference type="EMBL" id="ADBJ01000025">
    <property type="protein sequence ID" value="EFA81637.1"/>
    <property type="molecule type" value="Genomic_DNA"/>
</dbReference>
<dbReference type="GO" id="GO:0061640">
    <property type="term" value="P:cytoskeleton-dependent cytokinesis"/>
    <property type="evidence" value="ECO:0007669"/>
    <property type="project" value="InterPro"/>
</dbReference>
<evidence type="ECO:0000313" key="2">
    <source>
        <dbReference type="EMBL" id="EFA81637.1"/>
    </source>
</evidence>
<keyword evidence="3" id="KW-1185">Reference proteome</keyword>
<dbReference type="STRING" id="670386.D3BAQ0"/>
<dbReference type="PANTHER" id="PTHR28360">
    <property type="entry name" value="DYNACTIN SUBUNIT 3"/>
    <property type="match status" value="1"/>
</dbReference>
<name>D3BAQ0_HETP5</name>
<dbReference type="InterPro" id="IPR009991">
    <property type="entry name" value="DCTN3"/>
</dbReference>
<gene>
    <name evidence="2" type="primary">dynC</name>
    <name evidence="2" type="ORF">PPL_05629</name>
</gene>
<dbReference type="FunCoup" id="D3BAQ0">
    <property type="interactions" value="2"/>
</dbReference>
<dbReference type="InParanoid" id="D3BAQ0"/>
<evidence type="ECO:0000256" key="1">
    <source>
        <dbReference type="SAM" id="MobiDB-lite"/>
    </source>
</evidence>
<reference evidence="2 3" key="1">
    <citation type="journal article" date="2011" name="Genome Res.">
        <title>Phylogeny-wide analysis of social amoeba genomes highlights ancient origins for complex intercellular communication.</title>
        <authorList>
            <person name="Heidel A.J."/>
            <person name="Lawal H.M."/>
            <person name="Felder M."/>
            <person name="Schilde C."/>
            <person name="Helps N.R."/>
            <person name="Tunggal B."/>
            <person name="Rivero F."/>
            <person name="John U."/>
            <person name="Schleicher M."/>
            <person name="Eichinger L."/>
            <person name="Platzer M."/>
            <person name="Noegel A.A."/>
            <person name="Schaap P."/>
            <person name="Gloeckner G."/>
        </authorList>
    </citation>
    <scope>NUCLEOTIDE SEQUENCE [LARGE SCALE GENOMIC DNA]</scope>
    <source>
        <strain evidence="3">ATCC 26659 / Pp 5 / PN500</strain>
    </source>
</reference>
<dbReference type="GO" id="GO:0005869">
    <property type="term" value="C:dynactin complex"/>
    <property type="evidence" value="ECO:0007669"/>
    <property type="project" value="InterPro"/>
</dbReference>
<dbReference type="OMA" id="NRFAYWD"/>
<dbReference type="AlphaFoldDB" id="D3BAQ0"/>
<evidence type="ECO:0000313" key="3">
    <source>
        <dbReference type="Proteomes" id="UP000001396"/>
    </source>
</evidence>
<proteinExistence type="predicted"/>
<sequence length="277" mass="31363">MTDSQTIDSQTIDEIERRVGQLEIALLGYQPYSSDSVLSQPLPNTSGASATQLLIQNIQQLHQQQTQSPLITGNRKRSNTTTSSTSPLPNIPLETLVDQIDRFKSTLQHIKSDHESINQFMTLYKENEKLFSEIAENDELLTPVEKLSIILSAEDEIIYTANYLQKIAELEKFINPTTLESIPSMITQLQPIESLHNEQQAITIALNKKLESRIQSYNDIIESLSMKFAYWDKVLTDLEKKKTSTNQPPTTNKPNNACNSIEPYINHTNSIIIIECN</sequence>
<protein>
    <submittedName>
        <fullName evidence="2">Putative dynactin 22 kDa subunit</fullName>
    </submittedName>
</protein>
<feature type="region of interest" description="Disordered" evidence="1">
    <location>
        <begin position="65"/>
        <end position="90"/>
    </location>
</feature>
<comment type="caution">
    <text evidence="2">The sequence shown here is derived from an EMBL/GenBank/DDBJ whole genome shotgun (WGS) entry which is preliminary data.</text>
</comment>
<organism evidence="2 3">
    <name type="scientific">Heterostelium pallidum (strain ATCC 26659 / Pp 5 / PN500)</name>
    <name type="common">Cellular slime mold</name>
    <name type="synonym">Polysphondylium pallidum</name>
    <dbReference type="NCBI Taxonomy" id="670386"/>
    <lineage>
        <taxon>Eukaryota</taxon>
        <taxon>Amoebozoa</taxon>
        <taxon>Evosea</taxon>
        <taxon>Eumycetozoa</taxon>
        <taxon>Dictyostelia</taxon>
        <taxon>Acytosteliales</taxon>
        <taxon>Acytosteliaceae</taxon>
        <taxon>Heterostelium</taxon>
    </lineage>
</organism>
<dbReference type="GeneID" id="31361113"/>
<dbReference type="Proteomes" id="UP000001396">
    <property type="component" value="Unassembled WGS sequence"/>
</dbReference>
<dbReference type="RefSeq" id="XP_020433754.1">
    <property type="nucleotide sequence ID" value="XM_020576505.1"/>
</dbReference>
<dbReference type="Pfam" id="PF07426">
    <property type="entry name" value="Dynactin_p22"/>
    <property type="match status" value="1"/>
</dbReference>